<keyword evidence="4 5" id="KW-0472">Membrane</keyword>
<feature type="transmembrane region" description="Helical" evidence="5">
    <location>
        <begin position="173"/>
        <end position="193"/>
    </location>
</feature>
<feature type="transmembrane region" description="Helical" evidence="5">
    <location>
        <begin position="291"/>
        <end position="312"/>
    </location>
</feature>
<proteinExistence type="inferred from homology"/>
<evidence type="ECO:0000313" key="7">
    <source>
        <dbReference type="EMBL" id="KJE95528.1"/>
    </source>
</evidence>
<dbReference type="Proteomes" id="UP000008743">
    <property type="component" value="Unassembled WGS sequence"/>
</dbReference>
<dbReference type="GO" id="GO:0016020">
    <property type="term" value="C:membrane"/>
    <property type="evidence" value="ECO:0007669"/>
    <property type="project" value="UniProtKB-SubCell"/>
</dbReference>
<dbReference type="PANTHER" id="PTHR23291">
    <property type="entry name" value="BAX INHIBITOR-RELATED"/>
    <property type="match status" value="1"/>
</dbReference>
<keyword evidence="7" id="KW-0675">Receptor</keyword>
<evidence type="ECO:0000313" key="8">
    <source>
        <dbReference type="Proteomes" id="UP000008743"/>
    </source>
</evidence>
<dbReference type="RefSeq" id="XP_004345566.1">
    <property type="nucleotide sequence ID" value="XM_004345516.2"/>
</dbReference>
<dbReference type="EMBL" id="KE346369">
    <property type="protein sequence ID" value="KJE95528.1"/>
    <property type="molecule type" value="Genomic_DNA"/>
</dbReference>
<dbReference type="CDD" id="cd10428">
    <property type="entry name" value="LFG_like"/>
    <property type="match status" value="1"/>
</dbReference>
<keyword evidence="8" id="KW-1185">Reference proteome</keyword>
<dbReference type="PhylomeDB" id="A0A0D2WUD9"/>
<reference evidence="8" key="1">
    <citation type="submission" date="2011-02" db="EMBL/GenBank/DDBJ databases">
        <title>The Genome Sequence of Capsaspora owczarzaki ATCC 30864.</title>
        <authorList>
            <person name="Russ C."/>
            <person name="Cuomo C."/>
            <person name="Burger G."/>
            <person name="Gray M.W."/>
            <person name="Holland P.W.H."/>
            <person name="King N."/>
            <person name="Lang F.B.F."/>
            <person name="Roger A.J."/>
            <person name="Ruiz-Trillo I."/>
            <person name="Young S.K."/>
            <person name="Zeng Q."/>
            <person name="Gargeya S."/>
            <person name="Alvarado L."/>
            <person name="Berlin A."/>
            <person name="Chapman S.B."/>
            <person name="Chen Z."/>
            <person name="Freedman E."/>
            <person name="Gellesch M."/>
            <person name="Goldberg J."/>
            <person name="Griggs A."/>
            <person name="Gujja S."/>
            <person name="Heilman E."/>
            <person name="Heiman D."/>
            <person name="Howarth C."/>
            <person name="Mehta T."/>
            <person name="Neiman D."/>
            <person name="Pearson M."/>
            <person name="Roberts A."/>
            <person name="Saif S."/>
            <person name="Shea T."/>
            <person name="Shenoy N."/>
            <person name="Sisk P."/>
            <person name="Stolte C."/>
            <person name="Sykes S."/>
            <person name="White J."/>
            <person name="Yandava C."/>
            <person name="Haas B."/>
            <person name="Nusbaum C."/>
            <person name="Birren B."/>
        </authorList>
    </citation>
    <scope>NUCLEOTIDE SEQUENCE</scope>
    <source>
        <strain evidence="8">ATCC 30864</strain>
    </source>
</reference>
<dbReference type="InParanoid" id="A0A0D2WUD9"/>
<dbReference type="AlphaFoldDB" id="A0A0D2WUD9"/>
<feature type="compositionally biased region" description="Pro residues" evidence="6">
    <location>
        <begin position="18"/>
        <end position="33"/>
    </location>
</feature>
<evidence type="ECO:0000256" key="2">
    <source>
        <dbReference type="ARBA" id="ARBA00022692"/>
    </source>
</evidence>
<keyword evidence="2 5" id="KW-0812">Transmembrane</keyword>
<sequence>MSSDKTPLTPQYSQQQPSYPPPQQYAYPPPSYPAPQQQQQQQQAPQREASYMSSSSSDHQAYDISAAPPSYASATASSDVYHSNDPDLQEWKGIAAFDDSIVRRGFIRKVYSILTLQLLVALGFIALFLFNSSVKHYVQRNQAMLITAIILTFVLILAMACVEKIRRQTPYNYIFLGLFTLAESYLLGVTASYYDVDAVLIAVGITAFVTFGLTLFAFQTKWDFTGYGGYLFGALLVLICFGFMCIFIRGEIVRIVYAALGALIFSMYLVYDTQLMLGGTHKLALSPEEWVFAALNLYLDIINLFLFILSLVGNRR</sequence>
<dbReference type="SUPFAM" id="SSF81995">
    <property type="entry name" value="beta-sandwich domain of Sec23/24"/>
    <property type="match status" value="1"/>
</dbReference>
<feature type="transmembrane region" description="Helical" evidence="5">
    <location>
        <begin position="199"/>
        <end position="218"/>
    </location>
</feature>
<dbReference type="InterPro" id="IPR006214">
    <property type="entry name" value="Bax_inhibitor_1-related"/>
</dbReference>
<feature type="transmembrane region" description="Helical" evidence="5">
    <location>
        <begin position="230"/>
        <end position="249"/>
    </location>
</feature>
<feature type="compositionally biased region" description="Low complexity" evidence="6">
    <location>
        <begin position="34"/>
        <end position="46"/>
    </location>
</feature>
<feature type="transmembrane region" description="Helical" evidence="5">
    <location>
        <begin position="255"/>
        <end position="271"/>
    </location>
</feature>
<feature type="transmembrane region" description="Helical" evidence="5">
    <location>
        <begin position="110"/>
        <end position="130"/>
    </location>
</feature>
<feature type="transmembrane region" description="Helical" evidence="5">
    <location>
        <begin position="142"/>
        <end position="161"/>
    </location>
</feature>
<keyword evidence="3 5" id="KW-1133">Transmembrane helix</keyword>
<evidence type="ECO:0000256" key="1">
    <source>
        <dbReference type="ARBA" id="ARBA00004141"/>
    </source>
</evidence>
<comment type="subcellular location">
    <subcellularLocation>
        <location evidence="1">Membrane</location>
        <topology evidence="1">Multi-pass membrane protein</topology>
    </subcellularLocation>
</comment>
<evidence type="ECO:0000256" key="4">
    <source>
        <dbReference type="ARBA" id="ARBA00023136"/>
    </source>
</evidence>
<dbReference type="FunCoup" id="A0A0D2WUD9">
    <property type="interactions" value="108"/>
</dbReference>
<dbReference type="STRING" id="595528.A0A0D2WUD9"/>
<feature type="region of interest" description="Disordered" evidence="6">
    <location>
        <begin position="1"/>
        <end position="55"/>
    </location>
</feature>
<dbReference type="eggNOG" id="KOG2322">
    <property type="taxonomic scope" value="Eukaryota"/>
</dbReference>
<protein>
    <submittedName>
        <fullName evidence="7">Glutamate receptor Gr2</fullName>
    </submittedName>
</protein>
<dbReference type="OMA" id="YYVSYAF"/>
<name>A0A0D2WUD9_CAPO3</name>
<evidence type="ECO:0000256" key="6">
    <source>
        <dbReference type="SAM" id="MobiDB-lite"/>
    </source>
</evidence>
<gene>
    <name evidence="7" type="ORF">CAOG_005976</name>
</gene>
<evidence type="ECO:0000256" key="3">
    <source>
        <dbReference type="ARBA" id="ARBA00022989"/>
    </source>
</evidence>
<organism evidence="7 8">
    <name type="scientific">Capsaspora owczarzaki (strain ATCC 30864)</name>
    <dbReference type="NCBI Taxonomy" id="595528"/>
    <lineage>
        <taxon>Eukaryota</taxon>
        <taxon>Filasterea</taxon>
        <taxon>Capsaspora</taxon>
    </lineage>
</organism>
<dbReference type="OrthoDB" id="7933078at2759"/>
<dbReference type="Pfam" id="PF01027">
    <property type="entry name" value="Bax1-I"/>
    <property type="match status" value="1"/>
</dbReference>
<accession>A0A0D2WUD9</accession>
<evidence type="ECO:0000256" key="5">
    <source>
        <dbReference type="RuleBase" id="RU004379"/>
    </source>
</evidence>
<comment type="similarity">
    <text evidence="5">Belongs to the BI1 family.</text>
</comment>
<dbReference type="PANTHER" id="PTHR23291:SF47">
    <property type="entry name" value="TRANSMEMBRANE BAX INHIBITOR MOTIF CONTAINING 7"/>
    <property type="match status" value="1"/>
</dbReference>